<evidence type="ECO:0000313" key="2">
    <source>
        <dbReference type="EMBL" id="CAG4997515.1"/>
    </source>
</evidence>
<dbReference type="AlphaFoldDB" id="A0A916JBV9"/>
<dbReference type="PROSITE" id="PS50043">
    <property type="entry name" value="HTH_LUXR_2"/>
    <property type="match status" value="1"/>
</dbReference>
<keyword evidence="3" id="KW-1185">Reference proteome</keyword>
<evidence type="ECO:0000259" key="1">
    <source>
        <dbReference type="PROSITE" id="PS50043"/>
    </source>
</evidence>
<reference evidence="2" key="1">
    <citation type="submission" date="2021-04" db="EMBL/GenBank/DDBJ databases">
        <authorList>
            <person name="Rodrigo-Torres L."/>
            <person name="Arahal R. D."/>
            <person name="Lucena T."/>
        </authorList>
    </citation>
    <scope>NUCLEOTIDE SEQUENCE</scope>
    <source>
        <strain evidence="2">CECT 9275</strain>
    </source>
</reference>
<dbReference type="InterPro" id="IPR000792">
    <property type="entry name" value="Tscrpt_reg_LuxR_C"/>
</dbReference>
<dbReference type="RefSeq" id="WP_255573721.1">
    <property type="nucleotide sequence ID" value="NZ_CAJRAF010000002.1"/>
</dbReference>
<comment type="caution">
    <text evidence="2">The sequence shown here is derived from an EMBL/GenBank/DDBJ whole genome shotgun (WGS) entry which is preliminary data.</text>
</comment>
<dbReference type="GO" id="GO:0006355">
    <property type="term" value="P:regulation of DNA-templated transcription"/>
    <property type="evidence" value="ECO:0007669"/>
    <property type="project" value="InterPro"/>
</dbReference>
<evidence type="ECO:0000313" key="3">
    <source>
        <dbReference type="Proteomes" id="UP000680038"/>
    </source>
</evidence>
<feature type="domain" description="HTH luxR-type" evidence="1">
    <location>
        <begin position="1"/>
        <end position="36"/>
    </location>
</feature>
<dbReference type="SUPFAM" id="SSF46689">
    <property type="entry name" value="Homeodomain-like"/>
    <property type="match status" value="1"/>
</dbReference>
<proteinExistence type="predicted"/>
<dbReference type="InterPro" id="IPR009057">
    <property type="entry name" value="Homeodomain-like_sf"/>
</dbReference>
<name>A0A916JBV9_9BACT</name>
<dbReference type="Pfam" id="PF00196">
    <property type="entry name" value="GerE"/>
    <property type="match status" value="1"/>
</dbReference>
<dbReference type="Proteomes" id="UP000680038">
    <property type="component" value="Unassembled WGS sequence"/>
</dbReference>
<organism evidence="2 3">
    <name type="scientific">Dyadobacter helix</name>
    <dbReference type="NCBI Taxonomy" id="2822344"/>
    <lineage>
        <taxon>Bacteria</taxon>
        <taxon>Pseudomonadati</taxon>
        <taxon>Bacteroidota</taxon>
        <taxon>Cytophagia</taxon>
        <taxon>Cytophagales</taxon>
        <taxon>Spirosomataceae</taxon>
        <taxon>Dyadobacter</taxon>
    </lineage>
</organism>
<dbReference type="EMBL" id="CAJRAF010000002">
    <property type="protein sequence ID" value="CAG4997515.1"/>
    <property type="molecule type" value="Genomic_DNA"/>
</dbReference>
<gene>
    <name evidence="2" type="ORF">DYBT9275_01790</name>
</gene>
<protein>
    <recommendedName>
        <fullName evidence="1">HTH luxR-type domain-containing protein</fullName>
    </recommendedName>
</protein>
<sequence length="36" mass="4053">MEIFGLQQQGLSMNKISKQLGIAYGTVYNYVSKLKT</sequence>
<dbReference type="Gene3D" id="1.10.10.60">
    <property type="entry name" value="Homeodomain-like"/>
    <property type="match status" value="1"/>
</dbReference>
<accession>A0A916JBV9</accession>